<dbReference type="SUPFAM" id="SSF52540">
    <property type="entry name" value="P-loop containing nucleoside triphosphate hydrolases"/>
    <property type="match status" value="1"/>
</dbReference>
<keyword evidence="2 3" id="KW-0802">TPR repeat</keyword>
<evidence type="ECO:0000313" key="6">
    <source>
        <dbReference type="Proteomes" id="UP001159427"/>
    </source>
</evidence>
<evidence type="ECO:0008006" key="7">
    <source>
        <dbReference type="Google" id="ProtNLM"/>
    </source>
</evidence>
<dbReference type="Pfam" id="PF13424">
    <property type="entry name" value="TPR_12"/>
    <property type="match status" value="3"/>
</dbReference>
<dbReference type="PANTHER" id="PTHR45641">
    <property type="entry name" value="TETRATRICOPEPTIDE REPEAT PROTEIN (AFU_ORTHOLOGUE AFUA_6G03870)"/>
    <property type="match status" value="1"/>
</dbReference>
<dbReference type="InterPro" id="IPR011990">
    <property type="entry name" value="TPR-like_helical_dom_sf"/>
</dbReference>
<organism evidence="5 6">
    <name type="scientific">Porites evermanni</name>
    <dbReference type="NCBI Taxonomy" id="104178"/>
    <lineage>
        <taxon>Eukaryota</taxon>
        <taxon>Metazoa</taxon>
        <taxon>Cnidaria</taxon>
        <taxon>Anthozoa</taxon>
        <taxon>Hexacorallia</taxon>
        <taxon>Scleractinia</taxon>
        <taxon>Fungiina</taxon>
        <taxon>Poritidae</taxon>
        <taxon>Porites</taxon>
    </lineage>
</organism>
<proteinExistence type="predicted"/>
<dbReference type="PRINTS" id="PR00381">
    <property type="entry name" value="KINESINLIGHT"/>
</dbReference>
<evidence type="ECO:0000256" key="3">
    <source>
        <dbReference type="PROSITE-ProRule" id="PRU00339"/>
    </source>
</evidence>
<feature type="repeat" description="TPR" evidence="3">
    <location>
        <begin position="751"/>
        <end position="784"/>
    </location>
</feature>
<dbReference type="PROSITE" id="PS50293">
    <property type="entry name" value="TPR_REGION"/>
    <property type="match status" value="2"/>
</dbReference>
<dbReference type="Gene3D" id="1.25.40.10">
    <property type="entry name" value="Tetratricopeptide repeat domain"/>
    <property type="match status" value="2"/>
</dbReference>
<comment type="caution">
    <text evidence="5">The sequence shown here is derived from an EMBL/GenBank/DDBJ whole genome shotgun (WGS) entry which is preliminary data.</text>
</comment>
<keyword evidence="6" id="KW-1185">Reference proteome</keyword>
<evidence type="ECO:0000313" key="5">
    <source>
        <dbReference type="EMBL" id="CAH3177034.1"/>
    </source>
</evidence>
<dbReference type="SMART" id="SM00028">
    <property type="entry name" value="TPR"/>
    <property type="match status" value="8"/>
</dbReference>
<dbReference type="Proteomes" id="UP001159427">
    <property type="component" value="Unassembled WGS sequence"/>
</dbReference>
<dbReference type="Pfam" id="PF13181">
    <property type="entry name" value="TPR_8"/>
    <property type="match status" value="1"/>
</dbReference>
<feature type="repeat" description="TPR" evidence="3">
    <location>
        <begin position="793"/>
        <end position="826"/>
    </location>
</feature>
<keyword evidence="1" id="KW-0677">Repeat</keyword>
<keyword evidence="4" id="KW-0175">Coiled coil</keyword>
<dbReference type="SUPFAM" id="SSF48452">
    <property type="entry name" value="TPR-like"/>
    <property type="match status" value="2"/>
</dbReference>
<evidence type="ECO:0000256" key="2">
    <source>
        <dbReference type="ARBA" id="ARBA00022803"/>
    </source>
</evidence>
<accession>A0ABN8RCB4</accession>
<dbReference type="EMBL" id="CALNXI010001786">
    <property type="protein sequence ID" value="CAH3177034.1"/>
    <property type="molecule type" value="Genomic_DNA"/>
</dbReference>
<dbReference type="PROSITE" id="PS50005">
    <property type="entry name" value="TPR"/>
    <property type="match status" value="5"/>
</dbReference>
<reference evidence="5 6" key="1">
    <citation type="submission" date="2022-05" db="EMBL/GenBank/DDBJ databases">
        <authorList>
            <consortium name="Genoscope - CEA"/>
            <person name="William W."/>
        </authorList>
    </citation>
    <scope>NUCLEOTIDE SEQUENCE [LARGE SCALE GENOMIC DNA]</scope>
</reference>
<feature type="coiled-coil region" evidence="4">
    <location>
        <begin position="167"/>
        <end position="215"/>
    </location>
</feature>
<feature type="repeat" description="TPR" evidence="3">
    <location>
        <begin position="877"/>
        <end position="910"/>
    </location>
</feature>
<protein>
    <recommendedName>
        <fullName evidence="7">Kinesin light chain</fullName>
    </recommendedName>
</protein>
<name>A0ABN8RCB4_9CNID</name>
<sequence>MEYSQEQLNYFRLCYVGFDLVPVGLRQIFKKEWDFLYKATSFGEWKDTAQNGRDFYNKESKKSPKKNARYLTTIQSGNTAEWDSSCLFFAILYSDSVGTTLSPAVRKEVDDIRQVRNEIAHITEAKLTDADLQTSIVRLLNAFTSLGLAITEIQEIKNQKTFPTKEVETFKRQVHDLQDELDQTKCDLKETKSALQSTEADLVSAKEENKALTQEISAKLQPFCFLASTPPHDIIRRSHDIRRITKKMKELSSSANGGVSTVYLSGNPGCGKSQIAREIGQQFFSERTGDVENLIFVSTLNAESIETLAASYLTLGRHLRITEYSLSGLESLKLEKPLEAVQQLHRLILPKVTKFTKWMIIADNVVELRSVNALLPQTGSKEWGNGQVLITTQDSTTIPHNAPHTYHESLSKGMRLDEAVELLEKVSQISDREQAENVADFLDFQPLALAAAAFYVQTVISSGSSKYEWKAYLRDISTYGQRREVETVLANESLAYATTTMAAVEMAMERTVDTDKVLRHAFSFLSLCAHDDLPLEAVSKFVEAQTKDQPEELIKAKIVRSSLVLVHSEKGDERRYIRLHKIVYEALIRGEVLKLTSAEINCGLAEAGKIFKSLFEENNEDYAIFRTLRPHCESLLKHMTPNCSSDQLRTFLRTSTPFVDLNMVADWLRRLASICCHFCDLLFAKTVVDLGCDLLEDIEDTDPGAFLKGDIFCSSGQVYDRIGKYIQAEGFHKKALMIRKKIFGEDHTDVASSYNNLASVYSSLGEYNQAKELHEKALVIWKKINGEDHVDVATSYHNLASVYDSLGKYNQAKELNEKALMIRKKILDEDDPHIASSYNNLASVYSSLGEYNQAKELHEKALVIWKKINVEDHVNVAATYNNLATVYCSLGEYNQAKELHEKALVISKKILGEDHDNIASSYLNLAKVYRNLGEYNQATELIEKALIIWKRIFGEDHAHVATSYNDLSSVHYSQEEYNQAKEFQEKALMIRKKIFGEDHPDVAASYDNLASVYKALGEYNLAKEYSEKALMVRK</sequence>
<dbReference type="Gene3D" id="3.40.50.300">
    <property type="entry name" value="P-loop containing nucleotide triphosphate hydrolases"/>
    <property type="match status" value="1"/>
</dbReference>
<feature type="repeat" description="TPR" evidence="3">
    <location>
        <begin position="919"/>
        <end position="952"/>
    </location>
</feature>
<dbReference type="PANTHER" id="PTHR45641:SF1">
    <property type="entry name" value="AAA+ ATPASE DOMAIN-CONTAINING PROTEIN"/>
    <property type="match status" value="1"/>
</dbReference>
<evidence type="ECO:0000256" key="4">
    <source>
        <dbReference type="SAM" id="Coils"/>
    </source>
</evidence>
<gene>
    <name evidence="5" type="ORF">PEVE_00010965</name>
</gene>
<dbReference type="InterPro" id="IPR019734">
    <property type="entry name" value="TPR_rpt"/>
</dbReference>
<feature type="repeat" description="TPR" evidence="3">
    <location>
        <begin position="835"/>
        <end position="868"/>
    </location>
</feature>
<dbReference type="InterPro" id="IPR027417">
    <property type="entry name" value="P-loop_NTPase"/>
</dbReference>
<evidence type="ECO:0000256" key="1">
    <source>
        <dbReference type="ARBA" id="ARBA00022737"/>
    </source>
</evidence>